<dbReference type="NCBIfam" id="NF046065">
    <property type="entry name" value="MtxRegRemB"/>
    <property type="match status" value="1"/>
</dbReference>
<proteinExistence type="predicted"/>
<dbReference type="OrthoDB" id="9811390at2"/>
<dbReference type="RefSeq" id="WP_006789012.1">
    <property type="nucleotide sequence ID" value="NZ_JH417560.1"/>
</dbReference>
<organism evidence="1 2">
    <name type="scientific">Anaeroglobus geminatus F0357</name>
    <dbReference type="NCBI Taxonomy" id="861450"/>
    <lineage>
        <taxon>Bacteria</taxon>
        <taxon>Bacillati</taxon>
        <taxon>Bacillota</taxon>
        <taxon>Negativicutes</taxon>
        <taxon>Veillonellales</taxon>
        <taxon>Veillonellaceae</taxon>
        <taxon>Anaeroglobus</taxon>
    </lineage>
</organism>
<dbReference type="STRING" id="861450.HMPREF0080_00034"/>
<dbReference type="EMBL" id="AGCJ01000001">
    <property type="protein sequence ID" value="EHM44070.1"/>
    <property type="molecule type" value="Genomic_DNA"/>
</dbReference>
<dbReference type="HOGENOM" id="CLU_173118_1_1_9"/>
<dbReference type="AlphaFoldDB" id="G9YEH6"/>
<accession>G9YEH6</accession>
<dbReference type="Proteomes" id="UP000005481">
    <property type="component" value="Unassembled WGS sequence"/>
</dbReference>
<gene>
    <name evidence="1" type="ORF">HMPREF0080_00034</name>
</gene>
<evidence type="ECO:0000313" key="1">
    <source>
        <dbReference type="EMBL" id="EHM44070.1"/>
    </source>
</evidence>
<comment type="caution">
    <text evidence="1">The sequence shown here is derived from an EMBL/GenBank/DDBJ whole genome shotgun (WGS) entry which is preliminary data.</text>
</comment>
<evidence type="ECO:0008006" key="3">
    <source>
        <dbReference type="Google" id="ProtNLM"/>
    </source>
</evidence>
<dbReference type="eggNOG" id="ENOG50324EF">
    <property type="taxonomic scope" value="Bacteria"/>
</dbReference>
<name>G9YEH6_9FIRM</name>
<reference evidence="1 2" key="1">
    <citation type="submission" date="2011-08" db="EMBL/GenBank/DDBJ databases">
        <authorList>
            <person name="Weinstock G."/>
            <person name="Sodergren E."/>
            <person name="Clifton S."/>
            <person name="Fulton L."/>
            <person name="Fulton B."/>
            <person name="Courtney L."/>
            <person name="Fronick C."/>
            <person name="Harrison M."/>
            <person name="Strong C."/>
            <person name="Farmer C."/>
            <person name="Delahaunty K."/>
            <person name="Markovic C."/>
            <person name="Hall O."/>
            <person name="Minx P."/>
            <person name="Tomlinson C."/>
            <person name="Mitreva M."/>
            <person name="Hou S."/>
            <person name="Chen J."/>
            <person name="Wollam A."/>
            <person name="Pepin K.H."/>
            <person name="Johnson M."/>
            <person name="Bhonagiri V."/>
            <person name="Zhang X."/>
            <person name="Suruliraj S."/>
            <person name="Warren W."/>
            <person name="Chinwalla A."/>
            <person name="Mardis E.R."/>
            <person name="Wilson R.K."/>
        </authorList>
    </citation>
    <scope>NUCLEOTIDE SEQUENCE [LARGE SCALE GENOMIC DNA]</scope>
    <source>
        <strain evidence="1 2">F0357</strain>
    </source>
</reference>
<protein>
    <recommendedName>
        <fullName evidence="3">DUF370 domain-containing protein</fullName>
    </recommendedName>
</protein>
<sequence length="86" mass="9866">MYLHIGENEVIPLTSIISIVKCHPTKSVKTNSVKKFNKPFIAVGNISDNKIKSYVLTDEYLYGSPITLETLIKRYKNIFSRSQKFI</sequence>
<evidence type="ECO:0000313" key="2">
    <source>
        <dbReference type="Proteomes" id="UP000005481"/>
    </source>
</evidence>
<keyword evidence="2" id="KW-1185">Reference proteome</keyword>